<gene>
    <name evidence="1" type="ORF">BVRB_036440</name>
</gene>
<reference evidence="1 2" key="1">
    <citation type="journal article" date="2014" name="Nature">
        <title>The genome of the recently domesticated crop plant sugar beet (Beta vulgaris).</title>
        <authorList>
            <person name="Dohm J.C."/>
            <person name="Minoche A.E."/>
            <person name="Holtgrawe D."/>
            <person name="Capella-Gutierrez S."/>
            <person name="Zakrzewski F."/>
            <person name="Tafer H."/>
            <person name="Rupp O."/>
            <person name="Sorensen T.R."/>
            <person name="Stracke R."/>
            <person name="Reinhardt R."/>
            <person name="Goesmann A."/>
            <person name="Kraft T."/>
            <person name="Schulz B."/>
            <person name="Stadler P.F."/>
            <person name="Schmidt T."/>
            <person name="Gabaldon T."/>
            <person name="Lehrach H."/>
            <person name="Weisshaar B."/>
            <person name="Himmelbauer H."/>
        </authorList>
    </citation>
    <scope>NUCLEOTIDE SEQUENCE [LARGE SCALE GENOMIC DNA]</scope>
    <source>
        <tissue evidence="1">Taproot</tissue>
    </source>
</reference>
<feature type="non-terminal residue" evidence="1">
    <location>
        <position position="1"/>
    </location>
</feature>
<keyword evidence="2" id="KW-1185">Reference proteome</keyword>
<protein>
    <submittedName>
        <fullName evidence="1">Uncharacterized protein</fullName>
    </submittedName>
</protein>
<organism evidence="1 2">
    <name type="scientific">Beta vulgaris subsp. vulgaris</name>
    <name type="common">Beet</name>
    <dbReference type="NCBI Taxonomy" id="3555"/>
    <lineage>
        <taxon>Eukaryota</taxon>
        <taxon>Viridiplantae</taxon>
        <taxon>Streptophyta</taxon>
        <taxon>Embryophyta</taxon>
        <taxon>Tracheophyta</taxon>
        <taxon>Spermatophyta</taxon>
        <taxon>Magnoliopsida</taxon>
        <taxon>eudicotyledons</taxon>
        <taxon>Gunneridae</taxon>
        <taxon>Pentapetalae</taxon>
        <taxon>Caryophyllales</taxon>
        <taxon>Chenopodiaceae</taxon>
        <taxon>Betoideae</taxon>
        <taxon>Beta</taxon>
    </lineage>
</organism>
<accession>A0A0J7YQI1</accession>
<evidence type="ECO:0000313" key="1">
    <source>
        <dbReference type="EMBL" id="KMS65393.1"/>
    </source>
</evidence>
<sequence length="64" mass="7505">QDDIGRNDSIVVRLHDLEYWSQSGPISKLVSHFQDRHYQFMSSERCYMQCSTEVCLAPAPQSWK</sequence>
<proteinExistence type="predicted"/>
<dbReference type="EMBL" id="KQ109473">
    <property type="protein sequence ID" value="KMS65393.1"/>
    <property type="molecule type" value="Genomic_DNA"/>
</dbReference>
<dbReference type="Proteomes" id="UP000035740">
    <property type="component" value="Unassembled WGS sequence"/>
</dbReference>
<dbReference type="Gramene" id="KMS65393">
    <property type="protein sequence ID" value="KMS65393"/>
    <property type="gene ID" value="BVRB_036440"/>
</dbReference>
<evidence type="ECO:0000313" key="2">
    <source>
        <dbReference type="Proteomes" id="UP000035740"/>
    </source>
</evidence>
<dbReference type="AlphaFoldDB" id="A0A0J7YQI1"/>
<name>A0A0J7YQI1_BETVV</name>